<dbReference type="Gene3D" id="1.10.30.50">
    <property type="match status" value="1"/>
</dbReference>
<protein>
    <recommendedName>
        <fullName evidence="3">HNH endonuclease</fullName>
    </recommendedName>
</protein>
<dbReference type="RefSeq" id="WP_102578653.1">
    <property type="nucleotide sequence ID" value="NZ_MCYL01000024.1"/>
</dbReference>
<reference evidence="2" key="1">
    <citation type="submission" date="2016-07" db="EMBL/GenBank/DDBJ databases">
        <title>Nontailed viruses are major unrecognized killers of bacteria in the ocean.</title>
        <authorList>
            <person name="Kauffman K."/>
            <person name="Hussain F."/>
            <person name="Yang J."/>
            <person name="Arevalo P."/>
            <person name="Brown J."/>
            <person name="Cutler M."/>
            <person name="Kelly L."/>
            <person name="Polz M.F."/>
        </authorList>
    </citation>
    <scope>NUCLEOTIDE SEQUENCE [LARGE SCALE GENOMIC DNA]</scope>
    <source>
        <strain evidence="2">10N.261.51.B8</strain>
    </source>
</reference>
<organism evidence="1 2">
    <name type="scientific">Vibrio lentus</name>
    <dbReference type="NCBI Taxonomy" id="136468"/>
    <lineage>
        <taxon>Bacteria</taxon>
        <taxon>Pseudomonadati</taxon>
        <taxon>Pseudomonadota</taxon>
        <taxon>Gammaproteobacteria</taxon>
        <taxon>Vibrionales</taxon>
        <taxon>Vibrionaceae</taxon>
        <taxon>Vibrio</taxon>
    </lineage>
</organism>
<dbReference type="EMBL" id="MCYL01000024">
    <property type="protein sequence ID" value="PML54939.1"/>
    <property type="molecule type" value="Genomic_DNA"/>
</dbReference>
<comment type="caution">
    <text evidence="1">The sequence shown here is derived from an EMBL/GenBank/DDBJ whole genome shotgun (WGS) entry which is preliminary data.</text>
</comment>
<name>A0A2N7ID87_9VIBR</name>
<gene>
    <name evidence="1" type="ORF">BCT74_06295</name>
</gene>
<dbReference type="Proteomes" id="UP000235746">
    <property type="component" value="Unassembled WGS sequence"/>
</dbReference>
<accession>A0A2N7ID87</accession>
<evidence type="ECO:0000313" key="1">
    <source>
        <dbReference type="EMBL" id="PML54939.1"/>
    </source>
</evidence>
<evidence type="ECO:0008006" key="3">
    <source>
        <dbReference type="Google" id="ProtNLM"/>
    </source>
</evidence>
<dbReference type="AlphaFoldDB" id="A0A2N7ID87"/>
<evidence type="ECO:0000313" key="2">
    <source>
        <dbReference type="Proteomes" id="UP000235746"/>
    </source>
</evidence>
<proteinExistence type="predicted"/>
<sequence length="212" mass="24505">MKIEKPVVYSEGELTLVNDFNQRDDISGNDWGADEFNDIRMSIKSHYKIEQNYKCPYCAVEYPINHGMVWDIEHIVSKDKKVQFMFEPRNLCVACKDCNGAKGSKEVLVNPNRIRFPSSSQNYKIIHPHFDTYHEHINAIVPGDFYRPLSEKGEFTIITCRLLRFYGVVQREQPEQDINDLALALIDASGAARRVLEDELVRRITAKRNIAP</sequence>